<feature type="transmembrane region" description="Helical" evidence="1">
    <location>
        <begin position="182"/>
        <end position="201"/>
    </location>
</feature>
<feature type="transmembrane region" description="Helical" evidence="1">
    <location>
        <begin position="144"/>
        <end position="162"/>
    </location>
</feature>
<keyword evidence="1" id="KW-0472">Membrane</keyword>
<evidence type="ECO:0000313" key="3">
    <source>
        <dbReference type="Proteomes" id="UP000644147"/>
    </source>
</evidence>
<dbReference type="Proteomes" id="UP000644147">
    <property type="component" value="Unassembled WGS sequence"/>
</dbReference>
<keyword evidence="1" id="KW-1133">Transmembrane helix</keyword>
<evidence type="ECO:0000256" key="1">
    <source>
        <dbReference type="SAM" id="Phobius"/>
    </source>
</evidence>
<dbReference type="EMBL" id="JAEHFX010000001">
    <property type="protein sequence ID" value="MBK0401829.1"/>
    <property type="molecule type" value="Genomic_DNA"/>
</dbReference>
<keyword evidence="3" id="KW-1185">Reference proteome</keyword>
<proteinExistence type="predicted"/>
<gene>
    <name evidence="2" type="ORF">I5M27_02465</name>
</gene>
<feature type="transmembrane region" description="Helical" evidence="1">
    <location>
        <begin position="22"/>
        <end position="41"/>
    </location>
</feature>
<dbReference type="Pfam" id="PF10002">
    <property type="entry name" value="DUF2243"/>
    <property type="match status" value="1"/>
</dbReference>
<keyword evidence="1" id="KW-0812">Transmembrane</keyword>
<accession>A0ABS1BXL3</accession>
<feature type="transmembrane region" description="Helical" evidence="1">
    <location>
        <begin position="62"/>
        <end position="86"/>
    </location>
</feature>
<reference evidence="2 3" key="1">
    <citation type="submission" date="2020-12" db="EMBL/GenBank/DDBJ databases">
        <title>Bacterial novel species Adhaeribacter sp. BT258 isolated from soil.</title>
        <authorList>
            <person name="Jung H.-Y."/>
        </authorList>
    </citation>
    <scope>NUCLEOTIDE SEQUENCE [LARGE SCALE GENOMIC DNA]</scope>
    <source>
        <strain evidence="2 3">BT258</strain>
    </source>
</reference>
<organism evidence="2 3">
    <name type="scientific">Adhaeribacter terrigena</name>
    <dbReference type="NCBI Taxonomy" id="2793070"/>
    <lineage>
        <taxon>Bacteria</taxon>
        <taxon>Pseudomonadati</taxon>
        <taxon>Bacteroidota</taxon>
        <taxon>Cytophagia</taxon>
        <taxon>Cytophagales</taxon>
        <taxon>Hymenobacteraceae</taxon>
        <taxon>Adhaeribacter</taxon>
    </lineage>
</organism>
<name>A0ABS1BXL3_9BACT</name>
<evidence type="ECO:0000313" key="2">
    <source>
        <dbReference type="EMBL" id="MBK0401829.1"/>
    </source>
</evidence>
<dbReference type="InterPro" id="IPR018719">
    <property type="entry name" value="DUF2243_membrane"/>
</dbReference>
<feature type="transmembrane region" description="Helical" evidence="1">
    <location>
        <begin position="106"/>
        <end position="132"/>
    </location>
</feature>
<comment type="caution">
    <text evidence="2">The sequence shown here is derived from an EMBL/GenBank/DDBJ whole genome shotgun (WGS) entry which is preliminary data.</text>
</comment>
<sequence length="208" mass="23596">MLCVSCNLNIQEGIYNENFTEIFLKTLLPLVVLIPLILLYNHSKVRNSLGDTEKPKLLKAPVIAYSLLIGIGMGGFVDGIVLHQLLQWHQMLSNQLAPVTLEAKSINMFWDGVFEAVTWILTLAGIILMWLSRKRTDLDLSNKIFIGGLIAGWGIFNVMDSANHFIFRYHNVRDNVPNPEAWNIGFLIMAILMVLIGWGIMRMNTRRT</sequence>
<protein>
    <submittedName>
        <fullName evidence="2">DUF2243 domain-containing protein</fullName>
    </submittedName>
</protein>